<evidence type="ECO:0000313" key="5">
    <source>
        <dbReference type="EMBL" id="GBG31463.1"/>
    </source>
</evidence>
<dbReference type="FunFam" id="3.30.70.360:FF:000001">
    <property type="entry name" value="N-acetyldiaminopimelate deacetylase"/>
    <property type="match status" value="1"/>
</dbReference>
<name>A0A2R5GS39_9STRA</name>
<sequence>RVDGEHEGDAEEGDLGVGGGVLGGLEHQAPPGPGRRERSLAAERQEEAASTHAGRGCERERERERERVGRRASEVLPAGEGDEELDGEMAEAVADPVARAGGGVEWEDVRKDLHMHPELGLEEERTSKLVVKKLQSFGMDQIRTGIGGTGVVGTLKGTQRSSEGDPAALREIGFRADMDCLPMQEANDFGHKSRTPGRFHGCGHDGHTTMVLAAAEHLAKRRDTFAGTVHFIFQPAEENFGGARLMIEDGLLVEHTRCDEIYGVHNWPYPEVPPGFFAVRSGPIMASADEFEIIIKGEGGHAAMPHLTVDPITIGAQLVSALQTVVSRGNDPLQPVVLSITRFNAGSAFNVIPNTAVLCGTVRAFREDDRSRVQAQLERMSQSVCMASNATATVNYYRGYPPTVNSKKQAEYARQAAELAFGVDNVLLDCDPSLAAEDFSYMLDQVGGAYAWVGADSPGKLHETNFDFDDSIIPVTVQYYVNLVNLRLAAKTASGASASAADEATV</sequence>
<evidence type="ECO:0000259" key="4">
    <source>
        <dbReference type="Pfam" id="PF07687"/>
    </source>
</evidence>
<dbReference type="InterPro" id="IPR011650">
    <property type="entry name" value="Peptidase_M20_dimer"/>
</dbReference>
<dbReference type="AlphaFoldDB" id="A0A2R5GS39"/>
<keyword evidence="2 5" id="KW-0378">Hydrolase</keyword>
<dbReference type="NCBIfam" id="TIGR01891">
    <property type="entry name" value="amidohydrolases"/>
    <property type="match status" value="1"/>
</dbReference>
<accession>A0A2R5GS39</accession>
<dbReference type="EMBL" id="BEYU01000099">
    <property type="protein sequence ID" value="GBG31463.1"/>
    <property type="molecule type" value="Genomic_DNA"/>
</dbReference>
<feature type="compositionally biased region" description="Basic and acidic residues" evidence="3">
    <location>
        <begin position="34"/>
        <end position="73"/>
    </location>
</feature>
<dbReference type="InParanoid" id="A0A2R5GS39"/>
<evidence type="ECO:0000256" key="2">
    <source>
        <dbReference type="ARBA" id="ARBA00022801"/>
    </source>
</evidence>
<gene>
    <name evidence="5" type="ORF">FCC1311_076872</name>
</gene>
<dbReference type="Pfam" id="PF01546">
    <property type="entry name" value="Peptidase_M20"/>
    <property type="match status" value="1"/>
</dbReference>
<organism evidence="5 6">
    <name type="scientific">Hondaea fermentalgiana</name>
    <dbReference type="NCBI Taxonomy" id="2315210"/>
    <lineage>
        <taxon>Eukaryota</taxon>
        <taxon>Sar</taxon>
        <taxon>Stramenopiles</taxon>
        <taxon>Bigyra</taxon>
        <taxon>Labyrinthulomycetes</taxon>
        <taxon>Thraustochytrida</taxon>
        <taxon>Thraustochytriidae</taxon>
        <taxon>Hondaea</taxon>
    </lineage>
</organism>
<dbReference type="Gene3D" id="3.40.630.10">
    <property type="entry name" value="Zn peptidases"/>
    <property type="match status" value="1"/>
</dbReference>
<comment type="caution">
    <text evidence="5">The sequence shown here is derived from an EMBL/GenBank/DDBJ whole genome shotgun (WGS) entry which is preliminary data.</text>
</comment>
<proteinExistence type="inferred from homology"/>
<protein>
    <submittedName>
        <fullName evidence="5">IAA-amino acid hydrolase ILR1</fullName>
    </submittedName>
</protein>
<dbReference type="InterPro" id="IPR002933">
    <property type="entry name" value="Peptidase_M20"/>
</dbReference>
<dbReference type="PANTHER" id="PTHR11014">
    <property type="entry name" value="PEPTIDASE M20 FAMILY MEMBER"/>
    <property type="match status" value="1"/>
</dbReference>
<dbReference type="SUPFAM" id="SSF53187">
    <property type="entry name" value="Zn-dependent exopeptidases"/>
    <property type="match status" value="1"/>
</dbReference>
<dbReference type="Proteomes" id="UP000241890">
    <property type="component" value="Unassembled WGS sequence"/>
</dbReference>
<comment type="similarity">
    <text evidence="1">Belongs to the peptidase M20 family.</text>
</comment>
<feature type="non-terminal residue" evidence="5">
    <location>
        <position position="1"/>
    </location>
</feature>
<reference evidence="5 6" key="1">
    <citation type="submission" date="2017-12" db="EMBL/GenBank/DDBJ databases">
        <title>Sequencing, de novo assembly and annotation of complete genome of a new Thraustochytrid species, strain FCC1311.</title>
        <authorList>
            <person name="Sedici K."/>
            <person name="Godart F."/>
            <person name="Aiese Cigliano R."/>
            <person name="Sanseverino W."/>
            <person name="Barakat M."/>
            <person name="Ortet P."/>
            <person name="Marechal E."/>
            <person name="Cagnac O."/>
            <person name="Amato A."/>
        </authorList>
    </citation>
    <scope>NUCLEOTIDE SEQUENCE [LARGE SCALE GENOMIC DNA]</scope>
</reference>
<evidence type="ECO:0000256" key="1">
    <source>
        <dbReference type="ARBA" id="ARBA00006153"/>
    </source>
</evidence>
<dbReference type="PANTHER" id="PTHR11014:SF63">
    <property type="entry name" value="METALLOPEPTIDASE, PUTATIVE (AFU_ORTHOLOGUE AFUA_6G09600)-RELATED"/>
    <property type="match status" value="1"/>
</dbReference>
<dbReference type="InterPro" id="IPR036264">
    <property type="entry name" value="Bact_exopeptidase_dim_dom"/>
</dbReference>
<keyword evidence="6" id="KW-1185">Reference proteome</keyword>
<dbReference type="SUPFAM" id="SSF55031">
    <property type="entry name" value="Bacterial exopeptidase dimerisation domain"/>
    <property type="match status" value="1"/>
</dbReference>
<dbReference type="GO" id="GO:0016787">
    <property type="term" value="F:hydrolase activity"/>
    <property type="evidence" value="ECO:0007669"/>
    <property type="project" value="UniProtKB-KW"/>
</dbReference>
<dbReference type="InterPro" id="IPR017439">
    <property type="entry name" value="Amidohydrolase"/>
</dbReference>
<feature type="region of interest" description="Disordered" evidence="3">
    <location>
        <begin position="1"/>
        <end position="87"/>
    </location>
</feature>
<dbReference type="Gene3D" id="3.30.70.360">
    <property type="match status" value="1"/>
</dbReference>
<evidence type="ECO:0000313" key="6">
    <source>
        <dbReference type="Proteomes" id="UP000241890"/>
    </source>
</evidence>
<dbReference type="Pfam" id="PF07687">
    <property type="entry name" value="M20_dimer"/>
    <property type="match status" value="1"/>
</dbReference>
<evidence type="ECO:0000256" key="3">
    <source>
        <dbReference type="SAM" id="MobiDB-lite"/>
    </source>
</evidence>
<feature type="domain" description="Peptidase M20 dimerisation" evidence="4">
    <location>
        <begin position="290"/>
        <end position="381"/>
    </location>
</feature>
<dbReference type="OrthoDB" id="6119954at2759"/>